<name>A0A3N4MTU4_9NEIS</name>
<comment type="caution">
    <text evidence="1">The sequence shown here is derived from an EMBL/GenBank/DDBJ whole genome shotgun (WGS) entry which is preliminary data.</text>
</comment>
<dbReference type="RefSeq" id="WP_123805038.1">
    <property type="nucleotide sequence ID" value="NZ_RPFL01000081.1"/>
</dbReference>
<keyword evidence="2" id="KW-1185">Reference proteome</keyword>
<proteinExistence type="predicted"/>
<evidence type="ECO:0000313" key="2">
    <source>
        <dbReference type="Proteomes" id="UP000272412"/>
    </source>
</evidence>
<sequence>MTEEQIEKERVDFEAWYKSTFDSNFLDRTTFDYDDLETRTMFIGWLAGKVYAEKSMWYDRDDTRDYFDEPEVIVQTEFGDVFSSEAYLDNGVICFACEEELDPWGKVLYWRHFPEPRD</sequence>
<dbReference type="EMBL" id="RPFL01000081">
    <property type="protein sequence ID" value="RPD83090.1"/>
    <property type="molecule type" value="Genomic_DNA"/>
</dbReference>
<evidence type="ECO:0000313" key="1">
    <source>
        <dbReference type="EMBL" id="RPD83090.1"/>
    </source>
</evidence>
<evidence type="ECO:0008006" key="3">
    <source>
        <dbReference type="Google" id="ProtNLM"/>
    </source>
</evidence>
<reference evidence="1 2" key="1">
    <citation type="submission" date="2018-11" db="EMBL/GenBank/DDBJ databases">
        <title>Neisseria weixii sp. nov. isolated from the rectal contents of plateau pika (Ochotona cruzoniae).</title>
        <authorList>
            <person name="Zhang G."/>
        </authorList>
    </citation>
    <scope>NUCLEOTIDE SEQUENCE [LARGE SCALE GENOMIC DNA]</scope>
    <source>
        <strain evidence="1 2">10009</strain>
    </source>
</reference>
<organism evidence="1 2">
    <name type="scientific">Neisseria weixii</name>
    <dbReference type="NCBI Taxonomy" id="1853276"/>
    <lineage>
        <taxon>Bacteria</taxon>
        <taxon>Pseudomonadati</taxon>
        <taxon>Pseudomonadota</taxon>
        <taxon>Betaproteobacteria</taxon>
        <taxon>Neisseriales</taxon>
        <taxon>Neisseriaceae</taxon>
        <taxon>Neisseria</taxon>
    </lineage>
</organism>
<dbReference type="OrthoDB" id="8611650at2"/>
<gene>
    <name evidence="1" type="ORF">EGK74_13535</name>
</gene>
<accession>A0A3N4MTU4</accession>
<dbReference type="AlphaFoldDB" id="A0A3N4MTU4"/>
<protein>
    <recommendedName>
        <fullName evidence="3">DUF551 domain-containing protein</fullName>
    </recommendedName>
</protein>
<dbReference type="Proteomes" id="UP000272412">
    <property type="component" value="Unassembled WGS sequence"/>
</dbReference>